<dbReference type="Proteomes" id="UP000289886">
    <property type="component" value="Unassembled WGS sequence"/>
</dbReference>
<keyword evidence="2" id="KW-0732">Signal</keyword>
<name>A0A444V1W9_ACIRT</name>
<feature type="region of interest" description="Disordered" evidence="1">
    <location>
        <begin position="43"/>
        <end position="70"/>
    </location>
</feature>
<keyword evidence="4" id="KW-1185">Reference proteome</keyword>
<comment type="caution">
    <text evidence="3">The sequence shown here is derived from an EMBL/GenBank/DDBJ whole genome shotgun (WGS) entry which is preliminary data.</text>
</comment>
<feature type="compositionally biased region" description="Basic and acidic residues" evidence="1">
    <location>
        <begin position="51"/>
        <end position="61"/>
    </location>
</feature>
<reference evidence="3 4" key="1">
    <citation type="submission" date="2019-01" db="EMBL/GenBank/DDBJ databases">
        <title>Draft Genome and Complete Hox-Cluster Characterization of the Sterlet Sturgeon (Acipenser ruthenus).</title>
        <authorList>
            <person name="Wei Q."/>
        </authorList>
    </citation>
    <scope>NUCLEOTIDE SEQUENCE [LARGE SCALE GENOMIC DNA]</scope>
    <source>
        <strain evidence="3">WHYD16114868_AA</strain>
        <tissue evidence="3">Blood</tissue>
    </source>
</reference>
<evidence type="ECO:0000313" key="3">
    <source>
        <dbReference type="EMBL" id="RXM94384.1"/>
    </source>
</evidence>
<feature type="signal peptide" evidence="2">
    <location>
        <begin position="1"/>
        <end position="19"/>
    </location>
</feature>
<accession>A0A444V1W9</accession>
<dbReference type="AlphaFoldDB" id="A0A444V1W9"/>
<organism evidence="3 4">
    <name type="scientific">Acipenser ruthenus</name>
    <name type="common">Sterlet sturgeon</name>
    <dbReference type="NCBI Taxonomy" id="7906"/>
    <lineage>
        <taxon>Eukaryota</taxon>
        <taxon>Metazoa</taxon>
        <taxon>Chordata</taxon>
        <taxon>Craniata</taxon>
        <taxon>Vertebrata</taxon>
        <taxon>Euteleostomi</taxon>
        <taxon>Actinopterygii</taxon>
        <taxon>Chondrostei</taxon>
        <taxon>Acipenseriformes</taxon>
        <taxon>Acipenseridae</taxon>
        <taxon>Acipenser</taxon>
    </lineage>
</organism>
<evidence type="ECO:0000256" key="1">
    <source>
        <dbReference type="SAM" id="MobiDB-lite"/>
    </source>
</evidence>
<gene>
    <name evidence="3" type="ORF">EOD39_18050</name>
</gene>
<evidence type="ECO:0000256" key="2">
    <source>
        <dbReference type="SAM" id="SignalP"/>
    </source>
</evidence>
<proteinExistence type="predicted"/>
<protein>
    <submittedName>
        <fullName evidence="3">Uncharacterized protein</fullName>
    </submittedName>
</protein>
<evidence type="ECO:0000313" key="4">
    <source>
        <dbReference type="Proteomes" id="UP000289886"/>
    </source>
</evidence>
<sequence length="120" mass="12973">MSLSPLFLLLLLVNANILGLPYPYLTDSGAPLSLSHISQKPYNCQRPASGLRDHLTEDRQADSQPSPRHTPALELRFRGMAVNEPLMNAIASPAPAPTCSSLICHSGDEKSLAVKLNTKL</sequence>
<feature type="chain" id="PRO_5019128640" evidence="2">
    <location>
        <begin position="20"/>
        <end position="120"/>
    </location>
</feature>
<dbReference type="EMBL" id="SCEB01003438">
    <property type="protein sequence ID" value="RXM94384.1"/>
    <property type="molecule type" value="Genomic_DNA"/>
</dbReference>